<dbReference type="SUPFAM" id="SSF52129">
    <property type="entry name" value="Caspase-like"/>
    <property type="match status" value="1"/>
</dbReference>
<evidence type="ECO:0000259" key="3">
    <source>
        <dbReference type="Pfam" id="PF08126"/>
    </source>
</evidence>
<gene>
    <name evidence="4" type="ORF">HPS56_00265</name>
</gene>
<dbReference type="InterPro" id="IPR029031">
    <property type="entry name" value="Gingipain_N_sf"/>
</dbReference>
<dbReference type="Gene3D" id="2.60.40.3800">
    <property type="match status" value="1"/>
</dbReference>
<comment type="caution">
    <text evidence="4">The sequence shown here is derived from an EMBL/GenBank/DDBJ whole genome shotgun (WGS) entry which is preliminary data.</text>
</comment>
<proteinExistence type="predicted"/>
<evidence type="ECO:0000313" key="5">
    <source>
        <dbReference type="Proteomes" id="UP000714420"/>
    </source>
</evidence>
<dbReference type="EMBL" id="JABKKF010000001">
    <property type="protein sequence ID" value="NPD90805.1"/>
    <property type="molecule type" value="Genomic_DNA"/>
</dbReference>
<dbReference type="InterPro" id="IPR029030">
    <property type="entry name" value="Caspase-like_dom_sf"/>
</dbReference>
<dbReference type="Gene3D" id="3.40.50.10390">
    <property type="entry name" value="Gingipain r, domain 1"/>
    <property type="match status" value="1"/>
</dbReference>
<evidence type="ECO:0000259" key="2">
    <source>
        <dbReference type="Pfam" id="PF01364"/>
    </source>
</evidence>
<accession>A0ABX2AKW1</accession>
<keyword evidence="1" id="KW-0732">Signal</keyword>
<feature type="domain" description="Gingipain" evidence="2">
    <location>
        <begin position="246"/>
        <end position="627"/>
    </location>
</feature>
<dbReference type="Proteomes" id="UP000714420">
    <property type="component" value="Unassembled WGS sequence"/>
</dbReference>
<evidence type="ECO:0008006" key="6">
    <source>
        <dbReference type="Google" id="ProtNLM"/>
    </source>
</evidence>
<dbReference type="Pfam" id="PF01364">
    <property type="entry name" value="Peptidase_C25"/>
    <property type="match status" value="1"/>
</dbReference>
<dbReference type="Pfam" id="PF08126">
    <property type="entry name" value="Propeptide_C25"/>
    <property type="match status" value="1"/>
</dbReference>
<evidence type="ECO:0000313" key="4">
    <source>
        <dbReference type="EMBL" id="NPD90805.1"/>
    </source>
</evidence>
<dbReference type="InterPro" id="IPR001769">
    <property type="entry name" value="Gingipain"/>
</dbReference>
<dbReference type="Gene3D" id="3.40.50.1460">
    <property type="match status" value="1"/>
</dbReference>
<dbReference type="InterPro" id="IPR038490">
    <property type="entry name" value="Gingipain_propep_sf"/>
</dbReference>
<reference evidence="4 5" key="1">
    <citation type="submission" date="2020-05" db="EMBL/GenBank/DDBJ databases">
        <title>Distinct polysaccharide utilization as determinants for interspecies competition between intestinal Prevotella spp.</title>
        <authorList>
            <person name="Galvez E.J.C."/>
            <person name="Iljazovic A."/>
            <person name="Strowig T."/>
        </authorList>
    </citation>
    <scope>NUCLEOTIDE SEQUENCE [LARGE SCALE GENOMIC DNA]</scope>
    <source>
        <strain evidence="4 5">PMUR</strain>
    </source>
</reference>
<protein>
    <recommendedName>
        <fullName evidence="6">Gingipain domain-containing protein</fullName>
    </recommendedName>
</protein>
<sequence length="772" mass="87582">MRNFIIYYIYAFCAIPIMAQNTILLNNGNKIDKIEETIPQRKIESVSDGVVITYIFDKAISIEDPIYQEASILKINGFGLNDSIATPSILFRWDTFAIPANSNIAVSVIDSSFIDLPIELAPARPTVFESKHKGFNKDNVKPINPYTGFFPKAIISSYYLNKYRGQPLANICINPLQYNYETKTTRIYKTIKYKITFTTDKTKNIVQTKRSISLDDNFIKNTVLNKDITSPLKEISSNSTDITKDYLIISVPKYTDAVNKFAEWKRTLGFRTHVSIRDTWSPETIKEEVKNIYDNNDALYYLLIVGGHNDVPAQHSEYKTPHCTDYYYGVMGEEKNALPDIYRGRLLVSTAEEATIVVNKIINYEKNPVLNKDFYTNGLHCGFFQDNNNDGYEDTRFIKTLEDIRWYMIDNYHLIDGSFVYEAYSSTNPQYWNNGKFSFGEPLPYYLKRNNYNWEGNIDEIYENFDYGALYVVYRGHGNIDRWGMPSFRNQEVNQLKNDNKLPVIFSITCLTGKFDDTTSCLAENFLKRNGGGGVAVFAATENSLSGNNDGLICGMLDAIWPTPGLIPEFRYPLPTPPTPTPEPTFQLGQILEQGLKRGEETWGMSLGDAIKYTREVYHCFGDPSMQIYTLLPKKFTNIELFKNANSITVNTNGDIANIAFYNKLTNNVTTYQGCSASYTGNTDNVIVCVSAHNKIPYIYDPTDILYIQNENIDGPKTYNANIIKVGSNITDTKQNGEVNFNSGKITLSGKYVELNGGTTINKGTELNIITK</sequence>
<keyword evidence="5" id="KW-1185">Reference proteome</keyword>
<feature type="domain" description="Gingipain propeptide" evidence="3">
    <location>
        <begin position="66"/>
        <end position="207"/>
    </location>
</feature>
<dbReference type="InterPro" id="IPR012600">
    <property type="entry name" value="Propeptide_C25"/>
</dbReference>
<dbReference type="RefSeq" id="WP_172272043.1">
    <property type="nucleotide sequence ID" value="NZ_CASGMU010000001.1"/>
</dbReference>
<organism evidence="4 5">
    <name type="scientific">Xylanibacter muris</name>
    <dbReference type="NCBI Taxonomy" id="2736290"/>
    <lineage>
        <taxon>Bacteria</taxon>
        <taxon>Pseudomonadati</taxon>
        <taxon>Bacteroidota</taxon>
        <taxon>Bacteroidia</taxon>
        <taxon>Bacteroidales</taxon>
        <taxon>Prevotellaceae</taxon>
        <taxon>Xylanibacter</taxon>
    </lineage>
</organism>
<evidence type="ECO:0000256" key="1">
    <source>
        <dbReference type="ARBA" id="ARBA00022729"/>
    </source>
</evidence>
<name>A0ABX2AKW1_9BACT</name>